<protein>
    <recommendedName>
        <fullName evidence="3">Autophagy-related protein 13 N-terminal domain-containing protein</fullName>
    </recommendedName>
</protein>
<dbReference type="InterPro" id="IPR040182">
    <property type="entry name" value="ATG13"/>
</dbReference>
<evidence type="ECO:0000256" key="2">
    <source>
        <dbReference type="SAM" id="MobiDB-lite"/>
    </source>
</evidence>
<dbReference type="GO" id="GO:0000423">
    <property type="term" value="P:mitophagy"/>
    <property type="evidence" value="ECO:0007669"/>
    <property type="project" value="TreeGrafter"/>
</dbReference>
<evidence type="ECO:0000313" key="5">
    <source>
        <dbReference type="Proteomes" id="UP001180020"/>
    </source>
</evidence>
<dbReference type="GO" id="GO:0005829">
    <property type="term" value="C:cytosol"/>
    <property type="evidence" value="ECO:0007669"/>
    <property type="project" value="TreeGrafter"/>
</dbReference>
<feature type="region of interest" description="Disordered" evidence="2">
    <location>
        <begin position="254"/>
        <end position="334"/>
    </location>
</feature>
<dbReference type="Gene3D" id="3.30.900.10">
    <property type="entry name" value="HORMA domain"/>
    <property type="match status" value="1"/>
</dbReference>
<comment type="caution">
    <text evidence="4">The sequence shown here is derived from an EMBL/GenBank/DDBJ whole genome shotgun (WGS) entry which is preliminary data.</text>
</comment>
<sequence length="576" mass="62931">MSEQAKVEQIITEFYAKGLHIILESRSTYDGSSHNLDLSVSSPSSSSSSSSVRPRDKWFNLALKDCPSGLESLDPWRGGNLEPLVVDVILSCRPHHPGDGFPWRGKPIKVIERWVIQHESRNSGGPCRKMYKKLIILLRSLYSMIRLLPAYKLCRDLNSSGRINPYSLSHRISSFAEPFTRREDSELRQFVFVPVETPNGKLCLSVSYVPTLMDVNSEPSTPIEAQFIADYVGSPTTDPLKRFHTLPARRHSWSSDLNRAAAPSHSPLPSPTNSEPRAPPWVNCPHQPPPQTVLNSEESLAHKKTMSLDECWPSPPFSVSPSPSPPRHVPGSSLSKALLRSGSAPVAIPLARFVARSSGLPHHDLPPTPSPKMNSMRTMVALSSASKSSPSEGKHRARPDQLRLGEFHTGVALHKVFSFGKDDIGYFSGSPRMSISRSSSRLSFLDDIDNELVCPFAVDDDDLVGPHNRTDTSGAKALVSVTSETGPIRKSQEAAVGSLIHTLKAAPPLRQACCSSPTKPSQAPEENSQGLLKLRTAADALEELQGYRDIKDLLLSQSGSPQAYEAKSVARSPSGS</sequence>
<dbReference type="Pfam" id="PF10033">
    <property type="entry name" value="ATG13"/>
    <property type="match status" value="1"/>
</dbReference>
<dbReference type="Proteomes" id="UP001180020">
    <property type="component" value="Unassembled WGS sequence"/>
</dbReference>
<reference evidence="4" key="2">
    <citation type="submission" date="2023-06" db="EMBL/GenBank/DDBJ databases">
        <authorList>
            <person name="Ma L."/>
            <person name="Liu K.-W."/>
            <person name="Li Z."/>
            <person name="Hsiao Y.-Y."/>
            <person name="Qi Y."/>
            <person name="Fu T."/>
            <person name="Tang G."/>
            <person name="Zhang D."/>
            <person name="Sun W.-H."/>
            <person name="Liu D.-K."/>
            <person name="Li Y."/>
            <person name="Chen G.-Z."/>
            <person name="Liu X.-D."/>
            <person name="Liao X.-Y."/>
            <person name="Jiang Y.-T."/>
            <person name="Yu X."/>
            <person name="Hao Y."/>
            <person name="Huang J."/>
            <person name="Zhao X.-W."/>
            <person name="Ke S."/>
            <person name="Chen Y.-Y."/>
            <person name="Wu W.-L."/>
            <person name="Hsu J.-L."/>
            <person name="Lin Y.-F."/>
            <person name="Huang M.-D."/>
            <person name="Li C.-Y."/>
            <person name="Huang L."/>
            <person name="Wang Z.-W."/>
            <person name="Zhao X."/>
            <person name="Zhong W.-Y."/>
            <person name="Peng D.-H."/>
            <person name="Ahmad S."/>
            <person name="Lan S."/>
            <person name="Zhang J.-S."/>
            <person name="Tsai W.-C."/>
            <person name="Van De Peer Y."/>
            <person name="Liu Z.-J."/>
        </authorList>
    </citation>
    <scope>NUCLEOTIDE SEQUENCE</scope>
    <source>
        <strain evidence="4">CP</strain>
        <tissue evidence="4">Leaves</tissue>
    </source>
</reference>
<dbReference type="GO" id="GO:0034497">
    <property type="term" value="P:protein localization to phagophore assembly site"/>
    <property type="evidence" value="ECO:0007669"/>
    <property type="project" value="TreeGrafter"/>
</dbReference>
<dbReference type="PANTHER" id="PTHR13430:SF15">
    <property type="entry name" value="AUTOPHAGY-RELATED PROTEIN 13B"/>
    <property type="match status" value="1"/>
</dbReference>
<accession>A0AAV9DJ03</accession>
<dbReference type="PANTHER" id="PTHR13430">
    <property type="match status" value="1"/>
</dbReference>
<evidence type="ECO:0000256" key="1">
    <source>
        <dbReference type="ARBA" id="ARBA00023006"/>
    </source>
</evidence>
<dbReference type="AlphaFoldDB" id="A0AAV9DJ03"/>
<keyword evidence="1" id="KW-0072">Autophagy</keyword>
<feature type="compositionally biased region" description="Low complexity" evidence="2">
    <location>
        <begin position="39"/>
        <end position="52"/>
    </location>
</feature>
<keyword evidence="5" id="KW-1185">Reference proteome</keyword>
<dbReference type="InterPro" id="IPR036570">
    <property type="entry name" value="HORMA_dom_sf"/>
</dbReference>
<gene>
    <name evidence="4" type="ORF">QJS10_CPB13g01425</name>
</gene>
<name>A0AAV9DJ03_ACOCL</name>
<dbReference type="GO" id="GO:0034727">
    <property type="term" value="P:piecemeal microautophagy of the nucleus"/>
    <property type="evidence" value="ECO:0007669"/>
    <property type="project" value="TreeGrafter"/>
</dbReference>
<dbReference type="GO" id="GO:0000407">
    <property type="term" value="C:phagophore assembly site"/>
    <property type="evidence" value="ECO:0007669"/>
    <property type="project" value="TreeGrafter"/>
</dbReference>
<dbReference type="InterPro" id="IPR018731">
    <property type="entry name" value="Atg13_N"/>
</dbReference>
<feature type="region of interest" description="Disordered" evidence="2">
    <location>
        <begin position="34"/>
        <end position="53"/>
    </location>
</feature>
<proteinExistence type="predicted"/>
<organism evidence="4 5">
    <name type="scientific">Acorus calamus</name>
    <name type="common">Sweet flag</name>
    <dbReference type="NCBI Taxonomy" id="4465"/>
    <lineage>
        <taxon>Eukaryota</taxon>
        <taxon>Viridiplantae</taxon>
        <taxon>Streptophyta</taxon>
        <taxon>Embryophyta</taxon>
        <taxon>Tracheophyta</taxon>
        <taxon>Spermatophyta</taxon>
        <taxon>Magnoliopsida</taxon>
        <taxon>Liliopsida</taxon>
        <taxon>Acoraceae</taxon>
        <taxon>Acorus</taxon>
    </lineage>
</organism>
<dbReference type="EMBL" id="JAUJYO010000013">
    <property type="protein sequence ID" value="KAK1300248.1"/>
    <property type="molecule type" value="Genomic_DNA"/>
</dbReference>
<reference evidence="4" key="1">
    <citation type="journal article" date="2023" name="Nat. Commun.">
        <title>Diploid and tetraploid genomes of Acorus and the evolution of monocots.</title>
        <authorList>
            <person name="Ma L."/>
            <person name="Liu K.W."/>
            <person name="Li Z."/>
            <person name="Hsiao Y.Y."/>
            <person name="Qi Y."/>
            <person name="Fu T."/>
            <person name="Tang G.D."/>
            <person name="Zhang D."/>
            <person name="Sun W.H."/>
            <person name="Liu D.K."/>
            <person name="Li Y."/>
            <person name="Chen G.Z."/>
            <person name="Liu X.D."/>
            <person name="Liao X.Y."/>
            <person name="Jiang Y.T."/>
            <person name="Yu X."/>
            <person name="Hao Y."/>
            <person name="Huang J."/>
            <person name="Zhao X.W."/>
            <person name="Ke S."/>
            <person name="Chen Y.Y."/>
            <person name="Wu W.L."/>
            <person name="Hsu J.L."/>
            <person name="Lin Y.F."/>
            <person name="Huang M.D."/>
            <person name="Li C.Y."/>
            <person name="Huang L."/>
            <person name="Wang Z.W."/>
            <person name="Zhao X."/>
            <person name="Zhong W.Y."/>
            <person name="Peng D.H."/>
            <person name="Ahmad S."/>
            <person name="Lan S."/>
            <person name="Zhang J.S."/>
            <person name="Tsai W.C."/>
            <person name="Van de Peer Y."/>
            <person name="Liu Z.J."/>
        </authorList>
    </citation>
    <scope>NUCLEOTIDE SEQUENCE</scope>
    <source>
        <strain evidence="4">CP</strain>
    </source>
</reference>
<dbReference type="GO" id="GO:1990316">
    <property type="term" value="C:Atg1/ULK1 kinase complex"/>
    <property type="evidence" value="ECO:0007669"/>
    <property type="project" value="InterPro"/>
</dbReference>
<evidence type="ECO:0000313" key="4">
    <source>
        <dbReference type="EMBL" id="KAK1300248.1"/>
    </source>
</evidence>
<feature type="domain" description="Autophagy-related protein 13 N-terminal" evidence="3">
    <location>
        <begin position="11"/>
        <end position="208"/>
    </location>
</feature>
<evidence type="ECO:0000259" key="3">
    <source>
        <dbReference type="Pfam" id="PF10033"/>
    </source>
</evidence>
<feature type="compositionally biased region" description="Pro residues" evidence="2">
    <location>
        <begin position="313"/>
        <end position="328"/>
    </location>
</feature>